<dbReference type="InterPro" id="IPR045052">
    <property type="entry name" value="Copine"/>
</dbReference>
<proteinExistence type="inferred from homology"/>
<dbReference type="SUPFAM" id="SSF49562">
    <property type="entry name" value="C2 domain (Calcium/lipid-binding domain, CaLB)"/>
    <property type="match status" value="1"/>
</dbReference>
<protein>
    <recommendedName>
        <fullName evidence="6">C2 domain-containing protein</fullName>
    </recommendedName>
</protein>
<dbReference type="InterPro" id="IPR035892">
    <property type="entry name" value="C2_domain_sf"/>
</dbReference>
<comment type="similarity">
    <text evidence="1">Belongs to the copine family.</text>
</comment>
<evidence type="ECO:0000256" key="1">
    <source>
        <dbReference type="ARBA" id="ARBA00009048"/>
    </source>
</evidence>
<dbReference type="SMART" id="SM00239">
    <property type="entry name" value="C2"/>
    <property type="match status" value="1"/>
</dbReference>
<dbReference type="InterPro" id="IPR010734">
    <property type="entry name" value="Copine_C"/>
</dbReference>
<dbReference type="SUPFAM" id="SSF53300">
    <property type="entry name" value="vWA-like"/>
    <property type="match status" value="1"/>
</dbReference>
<evidence type="ECO:0000313" key="5">
    <source>
        <dbReference type="EMBL" id="CAD8938445.1"/>
    </source>
</evidence>
<dbReference type="EMBL" id="HBFW01014943">
    <property type="protein sequence ID" value="CAD8938445.1"/>
    <property type="molecule type" value="Transcribed_RNA"/>
</dbReference>
<gene>
    <name evidence="5" type="ORF">CTEN0397_LOCUS9508</name>
</gene>
<dbReference type="InterPro" id="IPR036465">
    <property type="entry name" value="vWFA_dom_sf"/>
</dbReference>
<evidence type="ECO:0008006" key="6">
    <source>
        <dbReference type="Google" id="ProtNLM"/>
    </source>
</evidence>
<evidence type="ECO:0000256" key="2">
    <source>
        <dbReference type="ARBA" id="ARBA00022737"/>
    </source>
</evidence>
<keyword evidence="2" id="KW-0677">Repeat</keyword>
<dbReference type="AlphaFoldDB" id="A0A7S1D519"/>
<dbReference type="PROSITE" id="PS50004">
    <property type="entry name" value="C2"/>
    <property type="match status" value="1"/>
</dbReference>
<dbReference type="InterPro" id="IPR002035">
    <property type="entry name" value="VWF_A"/>
</dbReference>
<name>A0A7S1D519_CYCTE</name>
<dbReference type="GO" id="GO:0005544">
    <property type="term" value="F:calcium-dependent phospholipid binding"/>
    <property type="evidence" value="ECO:0007669"/>
    <property type="project" value="InterPro"/>
</dbReference>
<feature type="domain" description="C2" evidence="3">
    <location>
        <begin position="25"/>
        <end position="154"/>
    </location>
</feature>
<reference evidence="5" key="1">
    <citation type="submission" date="2021-01" db="EMBL/GenBank/DDBJ databases">
        <authorList>
            <person name="Corre E."/>
            <person name="Pelletier E."/>
            <person name="Niang G."/>
            <person name="Scheremetjew M."/>
            <person name="Finn R."/>
            <person name="Kale V."/>
            <person name="Holt S."/>
            <person name="Cochrane G."/>
            <person name="Meng A."/>
            <person name="Brown T."/>
            <person name="Cohen L."/>
        </authorList>
    </citation>
    <scope>NUCLEOTIDE SEQUENCE</scope>
    <source>
        <strain evidence="5">ECT3854</strain>
    </source>
</reference>
<dbReference type="InterPro" id="IPR000008">
    <property type="entry name" value="C2_dom"/>
</dbReference>
<feature type="domain" description="VWFA" evidence="4">
    <location>
        <begin position="227"/>
        <end position="444"/>
    </location>
</feature>
<evidence type="ECO:0000259" key="3">
    <source>
        <dbReference type="PROSITE" id="PS50004"/>
    </source>
</evidence>
<dbReference type="CDD" id="cd04047">
    <property type="entry name" value="C2B_Copine"/>
    <property type="match status" value="1"/>
</dbReference>
<dbReference type="PROSITE" id="PS50234">
    <property type="entry name" value="VWFA"/>
    <property type="match status" value="1"/>
</dbReference>
<dbReference type="Pfam" id="PF00168">
    <property type="entry name" value="C2"/>
    <property type="match status" value="1"/>
</dbReference>
<dbReference type="InterPro" id="IPR037768">
    <property type="entry name" value="C2B_Copine"/>
</dbReference>
<dbReference type="Pfam" id="PF07002">
    <property type="entry name" value="Copine"/>
    <property type="match status" value="1"/>
</dbReference>
<dbReference type="PANTHER" id="PTHR10857">
    <property type="entry name" value="COPINE"/>
    <property type="match status" value="1"/>
</dbReference>
<dbReference type="PANTHER" id="PTHR10857:SF106">
    <property type="entry name" value="C2 DOMAIN-CONTAINING PROTEIN"/>
    <property type="match status" value="1"/>
</dbReference>
<accession>A0A7S1D519</accession>
<organism evidence="5">
    <name type="scientific">Cyclophora tenuis</name>
    <name type="common">Marine diatom</name>
    <dbReference type="NCBI Taxonomy" id="216820"/>
    <lineage>
        <taxon>Eukaryota</taxon>
        <taxon>Sar</taxon>
        <taxon>Stramenopiles</taxon>
        <taxon>Ochrophyta</taxon>
        <taxon>Bacillariophyta</taxon>
        <taxon>Fragilariophyceae</taxon>
        <taxon>Fragilariophycidae</taxon>
        <taxon>Cyclophorales</taxon>
        <taxon>Cyclophoraceae</taxon>
        <taxon>Cyclophora</taxon>
    </lineage>
</organism>
<evidence type="ECO:0000259" key="4">
    <source>
        <dbReference type="PROSITE" id="PS50234"/>
    </source>
</evidence>
<sequence length="486" mass="53752">MGTALFEVGSILGSRGNVQSKGLQTGGAVFVHIEKSRKDGLHGKMKFQLRGINLANLRRMGGKSSPYFQLYRRVDRPNGATWSKVYRSNVIKSNLNPKWDATELDLEVTCNGDLNRAMKVVVYDHRKGGKHKEMGEFETSMGRFIEAKNDGGDVNEDRGFTLQRNERIVGQICILQASIAELGGQMGRSDRLASQLSEIRITRGLSGSRRPPRPEFVDYLLGGCEISLAVAIDFTASNGNPHEPGTPHHFHPPESGQWNDYQKAIFAVGTILAKYDTDQRFPVWGFGAKYNGVIRNCFQCGDQVDVKGVPGILEAYQGVFNTQLTMSFPTVFTEVISTASRYAQHEQDMAGQGGNLSYTILLILTAGNLKDEAEIRQTKQELITASGSPLSVVIVGIGDNDFSGMAFLDEHDPQTEGGRDITKFVQFTEYKSYNLLTEAVLDEIPEQLVDYYYERGMMPGKAEAVNHDGIEQLPADDDARTVQFLG</sequence>
<dbReference type="GO" id="GO:0071277">
    <property type="term" value="P:cellular response to calcium ion"/>
    <property type="evidence" value="ECO:0007669"/>
    <property type="project" value="TreeGrafter"/>
</dbReference>
<dbReference type="GO" id="GO:0005886">
    <property type="term" value="C:plasma membrane"/>
    <property type="evidence" value="ECO:0007669"/>
    <property type="project" value="TreeGrafter"/>
</dbReference>
<dbReference type="Gene3D" id="2.60.40.150">
    <property type="entry name" value="C2 domain"/>
    <property type="match status" value="1"/>
</dbReference>